<evidence type="ECO:0000256" key="1">
    <source>
        <dbReference type="ARBA" id="ARBA00011900"/>
    </source>
</evidence>
<comment type="catalytic activity">
    <reaction evidence="4">
        <text>a 2'-deoxyadenosine in DNA + S-adenosyl-L-methionine = an N(6)-methyl-2'-deoxyadenosine in DNA + S-adenosyl-L-homocysteine + H(+)</text>
        <dbReference type="Rhea" id="RHEA:15197"/>
        <dbReference type="Rhea" id="RHEA-COMP:12418"/>
        <dbReference type="Rhea" id="RHEA-COMP:12419"/>
        <dbReference type="ChEBI" id="CHEBI:15378"/>
        <dbReference type="ChEBI" id="CHEBI:57856"/>
        <dbReference type="ChEBI" id="CHEBI:59789"/>
        <dbReference type="ChEBI" id="CHEBI:90615"/>
        <dbReference type="ChEBI" id="CHEBI:90616"/>
        <dbReference type="EC" id="2.1.1.72"/>
    </reaction>
</comment>
<dbReference type="Pfam" id="PF20473">
    <property type="entry name" value="MmeI_Mtase"/>
    <property type="match status" value="1"/>
</dbReference>
<dbReference type="Gene3D" id="3.40.50.150">
    <property type="entry name" value="Vaccinia Virus protein VP39"/>
    <property type="match status" value="1"/>
</dbReference>
<proteinExistence type="predicted"/>
<dbReference type="InterPro" id="IPR029063">
    <property type="entry name" value="SAM-dependent_MTases_sf"/>
</dbReference>
<evidence type="ECO:0000259" key="6">
    <source>
        <dbReference type="Pfam" id="PF20465"/>
    </source>
</evidence>
<dbReference type="Pfam" id="PF20467">
    <property type="entry name" value="MmeI_C"/>
    <property type="match status" value="1"/>
</dbReference>
<reference evidence="10 11" key="1">
    <citation type="submission" date="2023-10" db="EMBL/GenBank/DDBJ databases">
        <title>Veillonella sp. nov., isolated from a pig farm feces dump.</title>
        <authorList>
            <person name="Chang Y.-H."/>
        </authorList>
    </citation>
    <scope>NUCLEOTIDE SEQUENCE [LARGE SCALE GENOMIC DNA]</scope>
    <source>
        <strain evidence="10 11">YH-vei2233</strain>
    </source>
</reference>
<feature type="domain" description="MmeI-like DNA-methyltransferase" evidence="9">
    <location>
        <begin position="363"/>
        <end position="628"/>
    </location>
</feature>
<dbReference type="PANTHER" id="PTHR33841">
    <property type="entry name" value="DNA METHYLTRANSFERASE YEEA-RELATED"/>
    <property type="match status" value="1"/>
</dbReference>
<dbReference type="GO" id="GO:0008168">
    <property type="term" value="F:methyltransferase activity"/>
    <property type="evidence" value="ECO:0007669"/>
    <property type="project" value="UniProtKB-KW"/>
</dbReference>
<dbReference type="EMBL" id="JAWJZB010000007">
    <property type="protein sequence ID" value="MDV5088495.1"/>
    <property type="molecule type" value="Genomic_DNA"/>
</dbReference>
<dbReference type="Pfam" id="PF20465">
    <property type="entry name" value="MmeI_hel"/>
    <property type="match status" value="1"/>
</dbReference>
<evidence type="ECO:0000313" key="11">
    <source>
        <dbReference type="Proteomes" id="UP001272515"/>
    </source>
</evidence>
<evidence type="ECO:0000259" key="8">
    <source>
        <dbReference type="Pfam" id="PF20467"/>
    </source>
</evidence>
<feature type="domain" description="MmeI-like C-terminal" evidence="8">
    <location>
        <begin position="849"/>
        <end position="927"/>
    </location>
</feature>
<name>A0ABU3Z9B2_9FIRM</name>
<dbReference type="Pfam" id="PF20464">
    <property type="entry name" value="MmeI_N"/>
    <property type="match status" value="1"/>
</dbReference>
<feature type="domain" description="MmeI-like N-terminal" evidence="5">
    <location>
        <begin position="11"/>
        <end position="186"/>
    </location>
</feature>
<evidence type="ECO:0000256" key="4">
    <source>
        <dbReference type="ARBA" id="ARBA00047942"/>
    </source>
</evidence>
<organism evidence="10 11">
    <name type="scientific">Veillonella absiana</name>
    <dbReference type="NCBI Taxonomy" id="3079305"/>
    <lineage>
        <taxon>Bacteria</taxon>
        <taxon>Bacillati</taxon>
        <taxon>Bacillota</taxon>
        <taxon>Negativicutes</taxon>
        <taxon>Veillonellales</taxon>
        <taxon>Veillonellaceae</taxon>
        <taxon>Veillonella</taxon>
    </lineage>
</organism>
<keyword evidence="3" id="KW-0808">Transferase</keyword>
<dbReference type="RefSeq" id="WP_317330009.1">
    <property type="nucleotide sequence ID" value="NZ_JAWJZA010000035.1"/>
</dbReference>
<evidence type="ECO:0000259" key="5">
    <source>
        <dbReference type="Pfam" id="PF20464"/>
    </source>
</evidence>
<dbReference type="GO" id="GO:0032259">
    <property type="term" value="P:methylation"/>
    <property type="evidence" value="ECO:0007669"/>
    <property type="project" value="UniProtKB-KW"/>
</dbReference>
<accession>A0ABU3Z9B2</accession>
<evidence type="ECO:0000256" key="2">
    <source>
        <dbReference type="ARBA" id="ARBA00022603"/>
    </source>
</evidence>
<evidence type="ECO:0000256" key="3">
    <source>
        <dbReference type="ARBA" id="ARBA00022679"/>
    </source>
</evidence>
<evidence type="ECO:0000259" key="9">
    <source>
        <dbReference type="Pfam" id="PF20473"/>
    </source>
</evidence>
<dbReference type="InterPro" id="IPR046817">
    <property type="entry name" value="MmeI_N"/>
</dbReference>
<dbReference type="Pfam" id="PF20466">
    <property type="entry name" value="MmeI_TRD"/>
    <property type="match status" value="1"/>
</dbReference>
<dbReference type="Proteomes" id="UP001272515">
    <property type="component" value="Unassembled WGS sequence"/>
</dbReference>
<keyword evidence="2 10" id="KW-0489">Methyltransferase</keyword>
<dbReference type="SUPFAM" id="SSF53335">
    <property type="entry name" value="S-adenosyl-L-methionine-dependent methyltransferases"/>
    <property type="match status" value="1"/>
</dbReference>
<comment type="caution">
    <text evidence="10">The sequence shown here is derived from an EMBL/GenBank/DDBJ whole genome shotgun (WGS) entry which is preliminary data.</text>
</comment>
<gene>
    <name evidence="10" type="ORF">RVY80_06525</name>
</gene>
<sequence>MLTLKEQKKAAKIFAEKWAGIGDEKQDSQRFWIELLQTVYGIENPADFIRFEQRVMLENISYIDAMIPATHTMIEQKSLGKSLTAPIRQSDGSQLTPLEQAKRYSANLPYSDRPRWIIGCNFAEFQILDMDNPNATPEIIYLKDLETGFYRLNFMVNTKDTHIEKEMEISRSAGELVGKIYDVLLTQYKLNEKLSEDYILQNINKLCVRLVFCLYAEDAGLFGSRSLFHDYLQEYKPQQFRKALLELFRILDTPISDRDPFEEENLLAFPYVNGNLFSESIEIPPFSEEAVQMLLNEACSFDWSAISPTIFGGIFESTLNPDTRRHGGMHYTSIENIHKVIDPLFLDEYKEKFLITMGEKVLKKRIEKLKNLQNELATLTFFDPAAGSGNFLTETYLSLRRLENDILRETITDKSGSGILGFHEDEFNPIKISIQQFYGIEINDFAVAVARTAIWIAEAQMFAETEGIINREMDFLPLHSFNNIHEGNSLQINWSDIISPSNLTYIIGNPPFVGSKYSSAAQKKDMDKVMSPYSKKYRKLDYVTAWFVKAGEFINANSQLKCAFVSTNSISQGEQVAPLWNILKQFGIEIIYAHKTFKWSSDSANNAAVHCVIIGFAKKGLVQVKQLFNNGKLTFSPSISPYLVNSIDVIVESSSTPLSNQHKMVAPNKPCDYNHLKIEPDEYQDFKTNCPNALKWIKRMVGATEFINNKERYCLWLVGITPRELRAMPMVMERVEACRAARIAANTSESLKLADTPTLFREQINPDNYLIIPAVSSERRRYVPIGFLDKNTIPVMGTLIIPNADLIDFALLNSNVHMAWMRAVAGRLKSDYRYSKDVVYNTFPYPTISSKAKQKLESTAKGILNARALYPDSTLADLYDDLTMPVELRNAHRDNNKAVMETYGFSLKMNEDDCVAELMKLYEQLSKA</sequence>
<dbReference type="EC" id="2.1.1.72" evidence="1"/>
<dbReference type="InterPro" id="IPR046820">
    <property type="entry name" value="MmeI_TRD"/>
</dbReference>
<dbReference type="InterPro" id="IPR046818">
    <property type="entry name" value="MmeI_C"/>
</dbReference>
<dbReference type="InterPro" id="IPR046816">
    <property type="entry name" value="MmeI_Mtase"/>
</dbReference>
<evidence type="ECO:0000259" key="7">
    <source>
        <dbReference type="Pfam" id="PF20466"/>
    </source>
</evidence>
<keyword evidence="11" id="KW-1185">Reference proteome</keyword>
<evidence type="ECO:0000313" key="10">
    <source>
        <dbReference type="EMBL" id="MDV5088495.1"/>
    </source>
</evidence>
<dbReference type="InterPro" id="IPR046819">
    <property type="entry name" value="MmeI_hel"/>
</dbReference>
<protein>
    <recommendedName>
        <fullName evidence="1">site-specific DNA-methyltransferase (adenine-specific)</fullName>
        <ecNumber evidence="1">2.1.1.72</ecNumber>
    </recommendedName>
</protein>
<dbReference type="PANTHER" id="PTHR33841:SF1">
    <property type="entry name" value="DNA METHYLTRANSFERASE A"/>
    <property type="match status" value="1"/>
</dbReference>
<feature type="domain" description="MmeI-like helicase spacer" evidence="6">
    <location>
        <begin position="202"/>
        <end position="277"/>
    </location>
</feature>
<feature type="domain" description="MmeI-like target recognition" evidence="7">
    <location>
        <begin position="648"/>
        <end position="848"/>
    </location>
</feature>
<dbReference type="InterPro" id="IPR050953">
    <property type="entry name" value="N4_N6_ade-DNA_methylase"/>
</dbReference>